<keyword evidence="2" id="KW-1185">Reference proteome</keyword>
<name>A0ABQ4SK21_9HYPH</name>
<evidence type="ECO:0000313" key="1">
    <source>
        <dbReference type="EMBL" id="GJE03551.1"/>
    </source>
</evidence>
<sequence length="183" mass="20314">MSRPMLRLVEPSSCGEEIFSVVPPASRQLSLFDLRPRHSVLCLPMADIHGATFARAISQSRHKLVLDARTYPYFDLPGLNRSMVSRLFEDVDCAYVQAPLDLRPPRDQAARWQRRQAVREVLTGIVGRAGPRNGSSVIVLVNSSPEIDVLDEALRGLVGHEEHAWDVQPHEAVASVSNGLTAW</sequence>
<reference evidence="1" key="2">
    <citation type="submission" date="2021-08" db="EMBL/GenBank/DDBJ databases">
        <authorList>
            <person name="Tani A."/>
            <person name="Ola A."/>
            <person name="Ogura Y."/>
            <person name="Katsura K."/>
            <person name="Hayashi T."/>
        </authorList>
    </citation>
    <scope>NUCLEOTIDE SEQUENCE</scope>
    <source>
        <strain evidence="1">DSM 17168</strain>
    </source>
</reference>
<accession>A0ABQ4SK21</accession>
<protein>
    <submittedName>
        <fullName evidence="1">Uncharacterized protein</fullName>
    </submittedName>
</protein>
<reference evidence="1" key="1">
    <citation type="journal article" date="2021" name="Front. Microbiol.">
        <title>Comprehensive Comparative Genomics and Phenotyping of Methylobacterium Species.</title>
        <authorList>
            <person name="Alessa O."/>
            <person name="Ogura Y."/>
            <person name="Fujitani Y."/>
            <person name="Takami H."/>
            <person name="Hayashi T."/>
            <person name="Sahin N."/>
            <person name="Tani A."/>
        </authorList>
    </citation>
    <scope>NUCLEOTIDE SEQUENCE</scope>
    <source>
        <strain evidence="1">DSM 17168</strain>
    </source>
</reference>
<gene>
    <name evidence="1" type="ORF">GMJLKIPL_5508</name>
</gene>
<dbReference type="EMBL" id="BPQQ01000082">
    <property type="protein sequence ID" value="GJE03551.1"/>
    <property type="molecule type" value="Genomic_DNA"/>
</dbReference>
<organism evidence="1 2">
    <name type="scientific">Methylobacterium isbiliense</name>
    <dbReference type="NCBI Taxonomy" id="315478"/>
    <lineage>
        <taxon>Bacteria</taxon>
        <taxon>Pseudomonadati</taxon>
        <taxon>Pseudomonadota</taxon>
        <taxon>Alphaproteobacteria</taxon>
        <taxon>Hyphomicrobiales</taxon>
        <taxon>Methylobacteriaceae</taxon>
        <taxon>Methylobacterium</taxon>
    </lineage>
</organism>
<dbReference type="Proteomes" id="UP001055153">
    <property type="component" value="Unassembled WGS sequence"/>
</dbReference>
<proteinExistence type="predicted"/>
<evidence type="ECO:0000313" key="2">
    <source>
        <dbReference type="Proteomes" id="UP001055153"/>
    </source>
</evidence>
<comment type="caution">
    <text evidence="1">The sequence shown here is derived from an EMBL/GenBank/DDBJ whole genome shotgun (WGS) entry which is preliminary data.</text>
</comment>